<evidence type="ECO:0000313" key="3">
    <source>
        <dbReference type="Proteomes" id="UP001419268"/>
    </source>
</evidence>
<comment type="caution">
    <text evidence="2">The sequence shown here is derived from an EMBL/GenBank/DDBJ whole genome shotgun (WGS) entry which is preliminary data.</text>
</comment>
<feature type="signal peptide" evidence="1">
    <location>
        <begin position="1"/>
        <end position="19"/>
    </location>
</feature>
<feature type="chain" id="PRO_5043031812" evidence="1">
    <location>
        <begin position="20"/>
        <end position="201"/>
    </location>
</feature>
<reference evidence="2 3" key="1">
    <citation type="submission" date="2024-01" db="EMBL/GenBank/DDBJ databases">
        <title>Genome assemblies of Stephania.</title>
        <authorList>
            <person name="Yang L."/>
        </authorList>
    </citation>
    <scope>NUCLEOTIDE SEQUENCE [LARGE SCALE GENOMIC DNA]</scope>
    <source>
        <strain evidence="2">JXDWG</strain>
        <tissue evidence="2">Leaf</tissue>
    </source>
</reference>
<evidence type="ECO:0000256" key="1">
    <source>
        <dbReference type="SAM" id="SignalP"/>
    </source>
</evidence>
<dbReference type="Proteomes" id="UP001419268">
    <property type="component" value="Unassembled WGS sequence"/>
</dbReference>
<evidence type="ECO:0000313" key="2">
    <source>
        <dbReference type="EMBL" id="KAK9105174.1"/>
    </source>
</evidence>
<keyword evidence="3" id="KW-1185">Reference proteome</keyword>
<proteinExistence type="predicted"/>
<sequence length="201" mass="22561">MRAFGALFAFSSLRIGALMDTGREQRSVSFVMERKIPLLRLFVGPPCANTRVSTRPGTNSHFDLDMSVVFNRRHLARKLHSGALARALARARQGLGRFLGHERGEFPRHEQGRALARVRHDLGRFLGHERGGFPRHEQGCALARGGQDLGKFLGHERGKFPRHEQGRALARVGQDLGRFPRHEKGRALARTRHALARVDKA</sequence>
<dbReference type="EMBL" id="JBBNAG010000009">
    <property type="protein sequence ID" value="KAK9105174.1"/>
    <property type="molecule type" value="Genomic_DNA"/>
</dbReference>
<protein>
    <submittedName>
        <fullName evidence="2">Uncharacterized protein</fullName>
    </submittedName>
</protein>
<name>A0AAP0FFV8_9MAGN</name>
<keyword evidence="1" id="KW-0732">Signal</keyword>
<accession>A0AAP0FFV8</accession>
<gene>
    <name evidence="2" type="ORF">Scep_022018</name>
</gene>
<dbReference type="AlphaFoldDB" id="A0AAP0FFV8"/>
<organism evidence="2 3">
    <name type="scientific">Stephania cephalantha</name>
    <dbReference type="NCBI Taxonomy" id="152367"/>
    <lineage>
        <taxon>Eukaryota</taxon>
        <taxon>Viridiplantae</taxon>
        <taxon>Streptophyta</taxon>
        <taxon>Embryophyta</taxon>
        <taxon>Tracheophyta</taxon>
        <taxon>Spermatophyta</taxon>
        <taxon>Magnoliopsida</taxon>
        <taxon>Ranunculales</taxon>
        <taxon>Menispermaceae</taxon>
        <taxon>Menispermoideae</taxon>
        <taxon>Cissampelideae</taxon>
        <taxon>Stephania</taxon>
    </lineage>
</organism>